<protein>
    <recommendedName>
        <fullName evidence="2">DUF302 domain-containing protein</fullName>
    </recommendedName>
</protein>
<dbReference type="SUPFAM" id="SSF103247">
    <property type="entry name" value="TT1751-like"/>
    <property type="match status" value="1"/>
</dbReference>
<reference evidence="3 4" key="1">
    <citation type="journal article" date="2014" name="BMC Genomics">
        <title>The genome of the intracellular bacterium of the coastal bivalve, Solemya velum: a blueprint for thriving in and out of symbiosis.</title>
        <authorList>
            <person name="Dmytrenko O."/>
            <person name="Russell S.L."/>
            <person name="Loo W.T."/>
            <person name="Fontanez K.M."/>
            <person name="Liao L."/>
            <person name="Roeselers G."/>
            <person name="Sharma R."/>
            <person name="Stewart F.J."/>
            <person name="Newton I.L."/>
            <person name="Woyke T."/>
            <person name="Wu D."/>
            <person name="Lang J.M."/>
            <person name="Eisen J.A."/>
            <person name="Cavanaugh C.M."/>
        </authorList>
    </citation>
    <scope>NUCLEOTIDE SEQUENCE [LARGE SCALE GENOMIC DNA]</scope>
    <source>
        <strain evidence="3 4">WH</strain>
    </source>
</reference>
<dbReference type="EMBL" id="JRAA01000002">
    <property type="protein sequence ID" value="KHF24766.1"/>
    <property type="molecule type" value="Genomic_DNA"/>
</dbReference>
<gene>
    <name evidence="3" type="ORF">JV46_02980</name>
</gene>
<feature type="domain" description="DUF302" evidence="2">
    <location>
        <begin position="62"/>
        <end position="125"/>
    </location>
</feature>
<evidence type="ECO:0000313" key="4">
    <source>
        <dbReference type="Proteomes" id="UP000030856"/>
    </source>
</evidence>
<keyword evidence="1" id="KW-1133">Transmembrane helix</keyword>
<name>A0A0B0HBE3_SOVGS</name>
<keyword evidence="4" id="KW-1185">Reference proteome</keyword>
<sequence>MKSKSLIVGVIIGFLLMGVAVWFSMPPMMINIHKSTQGFDETVAAVESAVAAQPGWKVAKFFDIQKNITDAGHEGMARVKIVTLCNPHYANRILTDDKDKVVTTMMPLGIGVYETGDGSVYMSEMNVGLVGMMFGGTIAEVMGDASADIGKMMTAVSQ</sequence>
<keyword evidence="1" id="KW-0812">Transmembrane</keyword>
<evidence type="ECO:0000259" key="2">
    <source>
        <dbReference type="Pfam" id="PF03625"/>
    </source>
</evidence>
<comment type="caution">
    <text evidence="3">The sequence shown here is derived from an EMBL/GenBank/DDBJ whole genome shotgun (WGS) entry which is preliminary data.</text>
</comment>
<dbReference type="InterPro" id="IPR005180">
    <property type="entry name" value="DUF302"/>
</dbReference>
<dbReference type="InterPro" id="IPR035923">
    <property type="entry name" value="TT1751-like_sf"/>
</dbReference>
<organism evidence="3 4">
    <name type="scientific">Solemya velum gill symbiont</name>
    <dbReference type="NCBI Taxonomy" id="2340"/>
    <lineage>
        <taxon>Bacteria</taxon>
        <taxon>Pseudomonadati</taxon>
        <taxon>Pseudomonadota</taxon>
        <taxon>Gammaproteobacteria</taxon>
        <taxon>sulfur-oxidizing symbionts</taxon>
    </lineage>
</organism>
<dbReference type="Proteomes" id="UP000030856">
    <property type="component" value="Unassembled WGS sequence"/>
</dbReference>
<dbReference type="Pfam" id="PF03625">
    <property type="entry name" value="DUF302"/>
    <property type="match status" value="1"/>
</dbReference>
<accession>A0A0B0HBE3</accession>
<dbReference type="OrthoDB" id="9791067at2"/>
<dbReference type="CDD" id="cd14797">
    <property type="entry name" value="DUF302"/>
    <property type="match status" value="1"/>
</dbReference>
<dbReference type="eggNOG" id="COG3439">
    <property type="taxonomic scope" value="Bacteria"/>
</dbReference>
<dbReference type="AlphaFoldDB" id="A0A0B0HBE3"/>
<keyword evidence="1" id="KW-0472">Membrane</keyword>
<evidence type="ECO:0000313" key="3">
    <source>
        <dbReference type="EMBL" id="KHF24766.1"/>
    </source>
</evidence>
<evidence type="ECO:0000256" key="1">
    <source>
        <dbReference type="SAM" id="Phobius"/>
    </source>
</evidence>
<dbReference type="PANTHER" id="PTHR38342">
    <property type="entry name" value="SLR5037 PROTEIN"/>
    <property type="match status" value="1"/>
</dbReference>
<dbReference type="RefSeq" id="WP_043117000.1">
    <property type="nucleotide sequence ID" value="NZ_JRAA01000002.1"/>
</dbReference>
<dbReference type="PANTHER" id="PTHR38342:SF1">
    <property type="entry name" value="SLR5037 PROTEIN"/>
    <property type="match status" value="1"/>
</dbReference>
<dbReference type="Gene3D" id="3.30.310.70">
    <property type="entry name" value="TT1751-like domain"/>
    <property type="match status" value="1"/>
</dbReference>
<feature type="transmembrane region" description="Helical" evidence="1">
    <location>
        <begin position="6"/>
        <end position="25"/>
    </location>
</feature>
<proteinExistence type="predicted"/>